<gene>
    <name evidence="10" type="ORF">SO694_00109077</name>
</gene>
<proteinExistence type="inferred from homology"/>
<keyword evidence="6" id="KW-0106">Calcium</keyword>
<dbReference type="InterPro" id="IPR024607">
    <property type="entry name" value="Sulfatase_CS"/>
</dbReference>
<evidence type="ECO:0000256" key="1">
    <source>
        <dbReference type="ARBA" id="ARBA00001913"/>
    </source>
</evidence>
<comment type="similarity">
    <text evidence="2">Belongs to the sulfatase family.</text>
</comment>
<evidence type="ECO:0000256" key="4">
    <source>
        <dbReference type="ARBA" id="ARBA00022729"/>
    </source>
</evidence>
<keyword evidence="4 8" id="KW-0732">Signal</keyword>
<evidence type="ECO:0000256" key="5">
    <source>
        <dbReference type="ARBA" id="ARBA00022801"/>
    </source>
</evidence>
<dbReference type="Pfam" id="PF00884">
    <property type="entry name" value="Sulfatase"/>
    <property type="match status" value="2"/>
</dbReference>
<dbReference type="EMBL" id="JBBJCI010000362">
    <property type="protein sequence ID" value="KAK7233302.1"/>
    <property type="molecule type" value="Genomic_DNA"/>
</dbReference>
<feature type="domain" description="Sulfatase N-terminal" evidence="9">
    <location>
        <begin position="53"/>
        <end position="179"/>
    </location>
</feature>
<evidence type="ECO:0000256" key="3">
    <source>
        <dbReference type="ARBA" id="ARBA00022723"/>
    </source>
</evidence>
<evidence type="ECO:0000259" key="9">
    <source>
        <dbReference type="Pfam" id="PF00884"/>
    </source>
</evidence>
<evidence type="ECO:0000256" key="6">
    <source>
        <dbReference type="ARBA" id="ARBA00022837"/>
    </source>
</evidence>
<dbReference type="PANTHER" id="PTHR42693">
    <property type="entry name" value="ARYLSULFATASE FAMILY MEMBER"/>
    <property type="match status" value="1"/>
</dbReference>
<evidence type="ECO:0000313" key="11">
    <source>
        <dbReference type="Proteomes" id="UP001363151"/>
    </source>
</evidence>
<dbReference type="InterPro" id="IPR017850">
    <property type="entry name" value="Alkaline_phosphatase_core_sf"/>
</dbReference>
<feature type="signal peptide" evidence="8">
    <location>
        <begin position="1"/>
        <end position="16"/>
    </location>
</feature>
<dbReference type="Gene3D" id="3.40.720.10">
    <property type="entry name" value="Alkaline Phosphatase, subunit A"/>
    <property type="match status" value="1"/>
</dbReference>
<evidence type="ECO:0000256" key="7">
    <source>
        <dbReference type="SAM" id="MobiDB-lite"/>
    </source>
</evidence>
<keyword evidence="11" id="KW-1185">Reference proteome</keyword>
<feature type="chain" id="PRO_5046264585" evidence="8">
    <location>
        <begin position="17"/>
        <end position="634"/>
    </location>
</feature>
<evidence type="ECO:0000256" key="8">
    <source>
        <dbReference type="SAM" id="SignalP"/>
    </source>
</evidence>
<reference evidence="10 11" key="1">
    <citation type="submission" date="2024-03" db="EMBL/GenBank/DDBJ databases">
        <title>Aureococcus anophagefferens CCMP1851 and Kratosvirus quantuckense: Draft genome of a second virus-susceptible host strain in the model system.</title>
        <authorList>
            <person name="Chase E."/>
            <person name="Truchon A.R."/>
            <person name="Schepens W."/>
            <person name="Wilhelm S.W."/>
        </authorList>
    </citation>
    <scope>NUCLEOTIDE SEQUENCE [LARGE SCALE GENOMIC DNA]</scope>
    <source>
        <strain evidence="10 11">CCMP1851</strain>
    </source>
</reference>
<feature type="domain" description="Sulfatase N-terminal" evidence="9">
    <location>
        <begin position="319"/>
        <end position="452"/>
    </location>
</feature>
<evidence type="ECO:0000256" key="2">
    <source>
        <dbReference type="ARBA" id="ARBA00008779"/>
    </source>
</evidence>
<dbReference type="PROSITE" id="PS00149">
    <property type="entry name" value="SULFATASE_2"/>
    <property type="match status" value="1"/>
</dbReference>
<dbReference type="Proteomes" id="UP001363151">
    <property type="component" value="Unassembled WGS sequence"/>
</dbReference>
<sequence length="634" mass="69821">MYITQRLWLLAALVAAKPPAKRHPQQASTQNTPRSNAARPPRRAPRDYGLGKPNLLIFNLDDAGYGDLGANEGSALAPGDAPHFEALAAESLRLTDFHAAASVCTPSRASLLTGRFGMRFGLIAVLVHGDNRGLPFSERTLPEILRDGAGYASAMAGKWHLGNGDAHHPSRHGFDETLTMPWSHDMGCFEPWPCSYGADPTQGLDFKKQDFTKLNRKYDPRCPPVPCPDARRLTLPKDPVQHWLKLADAEHLKGHALSIPLTWTNASCAGRTSCEAFVVEQPAAPWRLGAKYVAFVRGFVDRVTSKRSHAPASPGDRYRPFFVYVATHAPHGPWLPAPEWQRTPAKMTRESPFAAYLDTMAEVDATLGGVLGAFENVRNDTLVVVTSDNGQLEKMTRNFRTRSNGPFAGGKFSPREGGHRVMGLLRWPGVIEAGVSHRLTSQLDLLPTFVNLVAPKALPAVVLDGEDLGPWLFGDETEANETRVLLVWHCCYAAFHAARVGRYKVYFENDDKTIKPRTIFDLEARPDESKPANLPANVAAAVRGRAYAANEAFFASQDWPKSEQVHVTSWTWRHFPEDDRGPPLVATCCDKRRLDCHCPFPADGLATLARSPPVEFARAAPGADPRCKKRQNTS</sequence>
<protein>
    <submittedName>
        <fullName evidence="10">Sulfuric ester hydrolase</fullName>
    </submittedName>
</protein>
<comment type="caution">
    <text evidence="10">The sequence shown here is derived from an EMBL/GenBank/DDBJ whole genome shotgun (WGS) entry which is preliminary data.</text>
</comment>
<comment type="cofactor">
    <cofactor evidence="1">
        <name>Ca(2+)</name>
        <dbReference type="ChEBI" id="CHEBI:29108"/>
    </cofactor>
</comment>
<dbReference type="PROSITE" id="PS00523">
    <property type="entry name" value="SULFATASE_1"/>
    <property type="match status" value="1"/>
</dbReference>
<name>A0ABR1FM04_AURAN</name>
<dbReference type="PANTHER" id="PTHR42693:SF42">
    <property type="entry name" value="ARYLSULFATASE G"/>
    <property type="match status" value="1"/>
</dbReference>
<dbReference type="InterPro" id="IPR050738">
    <property type="entry name" value="Sulfatase"/>
</dbReference>
<accession>A0ABR1FM04</accession>
<dbReference type="InterPro" id="IPR000917">
    <property type="entry name" value="Sulfatase_N"/>
</dbReference>
<dbReference type="SUPFAM" id="SSF53649">
    <property type="entry name" value="Alkaline phosphatase-like"/>
    <property type="match status" value="1"/>
</dbReference>
<evidence type="ECO:0000313" key="10">
    <source>
        <dbReference type="EMBL" id="KAK7233302.1"/>
    </source>
</evidence>
<organism evidence="10 11">
    <name type="scientific">Aureococcus anophagefferens</name>
    <name type="common">Harmful bloom alga</name>
    <dbReference type="NCBI Taxonomy" id="44056"/>
    <lineage>
        <taxon>Eukaryota</taxon>
        <taxon>Sar</taxon>
        <taxon>Stramenopiles</taxon>
        <taxon>Ochrophyta</taxon>
        <taxon>Pelagophyceae</taxon>
        <taxon>Pelagomonadales</taxon>
        <taxon>Pelagomonadaceae</taxon>
        <taxon>Aureococcus</taxon>
    </lineage>
</organism>
<keyword evidence="3" id="KW-0479">Metal-binding</keyword>
<feature type="compositionally biased region" description="Polar residues" evidence="7">
    <location>
        <begin position="25"/>
        <end position="35"/>
    </location>
</feature>
<feature type="region of interest" description="Disordered" evidence="7">
    <location>
        <begin position="19"/>
        <end position="50"/>
    </location>
</feature>
<dbReference type="GO" id="GO:0016787">
    <property type="term" value="F:hydrolase activity"/>
    <property type="evidence" value="ECO:0007669"/>
    <property type="project" value="UniProtKB-KW"/>
</dbReference>
<keyword evidence="5 10" id="KW-0378">Hydrolase</keyword>